<proteinExistence type="predicted"/>
<dbReference type="Pfam" id="PF13590">
    <property type="entry name" value="DUF4136"/>
    <property type="match status" value="1"/>
</dbReference>
<protein>
    <recommendedName>
        <fullName evidence="2">DUF4136 domain-containing protein</fullName>
    </recommendedName>
</protein>
<evidence type="ECO:0000313" key="4">
    <source>
        <dbReference type="Proteomes" id="UP000198379"/>
    </source>
</evidence>
<organism evidence="3 4">
    <name type="scientific">Dokdonia pacifica</name>
    <dbReference type="NCBI Taxonomy" id="1627892"/>
    <lineage>
        <taxon>Bacteria</taxon>
        <taxon>Pseudomonadati</taxon>
        <taxon>Bacteroidota</taxon>
        <taxon>Flavobacteriia</taxon>
        <taxon>Flavobacteriales</taxon>
        <taxon>Flavobacteriaceae</taxon>
        <taxon>Dokdonia</taxon>
    </lineage>
</organism>
<dbReference type="Gene3D" id="3.30.160.670">
    <property type="match status" value="1"/>
</dbReference>
<sequence length="204" mass="22689">MKALRLLPLLAIMLIVSSCNTVRVASDYDQTVNFNEYKTYAFYKPGIDKAEISDLDKKRVLRAIETEMEAKGFTKSENPAVLVSIFAKANKRVDVYQNNFGFRGGWGWGGFGYGGFGWGGGFGPWWGGGAYNGNTVSERIEGILYIDLLDVDKKQLVWQGKGTASLISGNVDKREARIQEIVKEIMEVYPPALASNSKLTREKI</sequence>
<evidence type="ECO:0000259" key="2">
    <source>
        <dbReference type="Pfam" id="PF13590"/>
    </source>
</evidence>
<evidence type="ECO:0000313" key="3">
    <source>
        <dbReference type="EMBL" id="SNR36008.1"/>
    </source>
</evidence>
<accession>A0A238VP55</accession>
<feature type="signal peptide" evidence="1">
    <location>
        <begin position="1"/>
        <end position="21"/>
    </location>
</feature>
<dbReference type="EMBL" id="FZNY01000001">
    <property type="protein sequence ID" value="SNR36008.1"/>
    <property type="molecule type" value="Genomic_DNA"/>
</dbReference>
<name>A0A238VP55_9FLAO</name>
<evidence type="ECO:0000256" key="1">
    <source>
        <dbReference type="SAM" id="SignalP"/>
    </source>
</evidence>
<dbReference type="AlphaFoldDB" id="A0A238VP55"/>
<dbReference type="Proteomes" id="UP000198379">
    <property type="component" value="Unassembled WGS sequence"/>
</dbReference>
<reference evidence="3 4" key="1">
    <citation type="submission" date="2017-06" db="EMBL/GenBank/DDBJ databases">
        <authorList>
            <person name="Kim H.J."/>
            <person name="Triplett B.A."/>
        </authorList>
    </citation>
    <scope>NUCLEOTIDE SEQUENCE [LARGE SCALE GENOMIC DNA]</scope>
    <source>
        <strain evidence="3 4">DSM 25597</strain>
    </source>
</reference>
<dbReference type="PROSITE" id="PS51257">
    <property type="entry name" value="PROKAR_LIPOPROTEIN"/>
    <property type="match status" value="1"/>
</dbReference>
<keyword evidence="1" id="KW-0732">Signal</keyword>
<dbReference type="InterPro" id="IPR025411">
    <property type="entry name" value="DUF4136"/>
</dbReference>
<dbReference type="OrthoDB" id="5432251at2"/>
<gene>
    <name evidence="3" type="ORF">SAMN06265376_101124</name>
</gene>
<feature type="chain" id="PRO_5013054053" description="DUF4136 domain-containing protein" evidence="1">
    <location>
        <begin position="22"/>
        <end position="204"/>
    </location>
</feature>
<dbReference type="RefSeq" id="WP_089369498.1">
    <property type="nucleotide sequence ID" value="NZ_BMEP01000002.1"/>
</dbReference>
<keyword evidence="4" id="KW-1185">Reference proteome</keyword>
<feature type="domain" description="DUF4136" evidence="2">
    <location>
        <begin position="24"/>
        <end position="191"/>
    </location>
</feature>